<name>A0A1F6CKR9_HANXR</name>
<gene>
    <name evidence="4" type="ORF">A3F84_07245</name>
</gene>
<evidence type="ECO:0000313" key="4">
    <source>
        <dbReference type="EMBL" id="OGG49590.1"/>
    </source>
</evidence>
<dbReference type="InterPro" id="IPR029903">
    <property type="entry name" value="RmlD-like-bd"/>
</dbReference>
<evidence type="ECO:0000256" key="1">
    <source>
        <dbReference type="ARBA" id="ARBA00010944"/>
    </source>
</evidence>
<dbReference type="UniPathway" id="UPA00124"/>
<accession>A0A1F6CKR9</accession>
<proteinExistence type="inferred from homology"/>
<dbReference type="PANTHER" id="PTHR10491:SF4">
    <property type="entry name" value="METHIONINE ADENOSYLTRANSFERASE 2 SUBUNIT BETA"/>
    <property type="match status" value="1"/>
</dbReference>
<dbReference type="Gene3D" id="3.90.25.10">
    <property type="entry name" value="UDP-galactose 4-epimerase, domain 1"/>
    <property type="match status" value="1"/>
</dbReference>
<reference evidence="4 5" key="1">
    <citation type="journal article" date="2016" name="Nat. Commun.">
        <title>Thousands of microbial genomes shed light on interconnected biogeochemical processes in an aquifer system.</title>
        <authorList>
            <person name="Anantharaman K."/>
            <person name="Brown C.T."/>
            <person name="Hug L.A."/>
            <person name="Sharon I."/>
            <person name="Castelle C.J."/>
            <person name="Probst A.J."/>
            <person name="Thomas B.C."/>
            <person name="Singh A."/>
            <person name="Wilkins M.J."/>
            <person name="Karaoz U."/>
            <person name="Brodie E.L."/>
            <person name="Williams K.H."/>
            <person name="Hubbard S.S."/>
            <person name="Banfield J.F."/>
        </authorList>
    </citation>
    <scope>NUCLEOTIDE SEQUENCE [LARGE SCALE GENOMIC DNA]</scope>
    <source>
        <strain evidence="5">RIFCSPLOWO2_12_FULL_64_10</strain>
    </source>
</reference>
<dbReference type="AlphaFoldDB" id="A0A1F6CKR9"/>
<dbReference type="Proteomes" id="UP000178606">
    <property type="component" value="Unassembled WGS sequence"/>
</dbReference>
<comment type="pathway">
    <text evidence="2">Carbohydrate biosynthesis; dTDP-L-rhamnose biosynthesis.</text>
</comment>
<comment type="function">
    <text evidence="2">Catalyzes the reduction of dTDP-6-deoxy-L-lyxo-4-hexulose to yield dTDP-L-rhamnose.</text>
</comment>
<dbReference type="CDD" id="cd05254">
    <property type="entry name" value="dTDP_HR_like_SDR_e"/>
    <property type="match status" value="1"/>
</dbReference>
<evidence type="ECO:0000256" key="2">
    <source>
        <dbReference type="RuleBase" id="RU364082"/>
    </source>
</evidence>
<keyword evidence="2" id="KW-0521">NADP</keyword>
<dbReference type="InterPro" id="IPR005913">
    <property type="entry name" value="dTDP_dehydrorham_reduct"/>
</dbReference>
<evidence type="ECO:0000313" key="5">
    <source>
        <dbReference type="Proteomes" id="UP000178606"/>
    </source>
</evidence>
<dbReference type="NCBIfam" id="TIGR01214">
    <property type="entry name" value="rmlD"/>
    <property type="match status" value="1"/>
</dbReference>
<dbReference type="Gene3D" id="3.40.50.720">
    <property type="entry name" value="NAD(P)-binding Rossmann-like Domain"/>
    <property type="match status" value="1"/>
</dbReference>
<evidence type="ECO:0000259" key="3">
    <source>
        <dbReference type="Pfam" id="PF04321"/>
    </source>
</evidence>
<dbReference type="SUPFAM" id="SSF51735">
    <property type="entry name" value="NAD(P)-binding Rossmann-fold domains"/>
    <property type="match status" value="1"/>
</dbReference>
<dbReference type="GO" id="GO:0008831">
    <property type="term" value="F:dTDP-4-dehydrorhamnose reductase activity"/>
    <property type="evidence" value="ECO:0007669"/>
    <property type="project" value="UniProtKB-EC"/>
</dbReference>
<comment type="caution">
    <text evidence="4">The sequence shown here is derived from an EMBL/GenBank/DDBJ whole genome shotgun (WGS) entry which is preliminary data.</text>
</comment>
<dbReference type="PANTHER" id="PTHR10491">
    <property type="entry name" value="DTDP-4-DEHYDRORHAMNOSE REDUCTASE"/>
    <property type="match status" value="1"/>
</dbReference>
<organism evidence="4 5">
    <name type="scientific">Handelsmanbacteria sp. (strain RIFCSPLOWO2_12_FULL_64_10)</name>
    <dbReference type="NCBI Taxonomy" id="1817868"/>
    <lineage>
        <taxon>Bacteria</taxon>
        <taxon>Candidatus Handelsmaniibacteriota</taxon>
    </lineage>
</organism>
<dbReference type="EMBL" id="MFKF01000228">
    <property type="protein sequence ID" value="OGG49590.1"/>
    <property type="molecule type" value="Genomic_DNA"/>
</dbReference>
<dbReference type="InterPro" id="IPR036291">
    <property type="entry name" value="NAD(P)-bd_dom_sf"/>
</dbReference>
<dbReference type="Pfam" id="PF04321">
    <property type="entry name" value="RmlD_sub_bind"/>
    <property type="match status" value="1"/>
</dbReference>
<feature type="domain" description="RmlD-like substrate binding" evidence="3">
    <location>
        <begin position="1"/>
        <end position="289"/>
    </location>
</feature>
<comment type="similarity">
    <text evidence="1 2">Belongs to the dTDP-4-dehydrorhamnose reductase family.</text>
</comment>
<sequence>MKVLITGSGGLLGQKLVSRGRREVRIFSTARTGPGRVQGDFELLDVTDAQQIKALLGRLRPDWVIHTAALTDVDRCEMERDLAWRTNAGGTENIVRACEVLRIGLVSLSTDYVFDGTAGPYSEADPTNPLSTYGLTKLEGERRVLSMRGQGIVVRTVVLFGHARGVRPNFVTWLIRTLRGGAAVRVVTDQWGTPTLADDLADFLIDLCPRNVAGLFHFAGADLLSRYEMALRVCRRFGLDEGLVIPTTTQELRQVAPRPLRSGLKTDLIQRQFQVRPRPFDEALNVLAEQIGDLKALD</sequence>
<dbReference type="GO" id="GO:0019305">
    <property type="term" value="P:dTDP-rhamnose biosynthetic process"/>
    <property type="evidence" value="ECO:0007669"/>
    <property type="project" value="UniProtKB-UniPathway"/>
</dbReference>
<dbReference type="EC" id="1.1.1.133" evidence="2"/>
<keyword evidence="2" id="KW-0560">Oxidoreductase</keyword>
<protein>
    <recommendedName>
        <fullName evidence="2">dTDP-4-dehydrorhamnose reductase</fullName>
        <ecNumber evidence="2">1.1.1.133</ecNumber>
    </recommendedName>
</protein>